<dbReference type="InterPro" id="IPR036053">
    <property type="entry name" value="PABP-dom"/>
</dbReference>
<dbReference type="SUPFAM" id="SSF63570">
    <property type="entry name" value="PABC (PABP) domain"/>
    <property type="match status" value="1"/>
</dbReference>
<dbReference type="AlphaFoldDB" id="A0A9R1VXT1"/>
<accession>A0A9R1VXT1</accession>
<dbReference type="Gene3D" id="1.10.1900.10">
    <property type="entry name" value="c-terminal domain of poly(a) binding protein"/>
    <property type="match status" value="1"/>
</dbReference>
<evidence type="ECO:0000259" key="2">
    <source>
        <dbReference type="PROSITE" id="PS51309"/>
    </source>
</evidence>
<evidence type="ECO:0000313" key="3">
    <source>
        <dbReference type="EMBL" id="KAJ0214591.1"/>
    </source>
</evidence>
<dbReference type="EMBL" id="NBSK02000004">
    <property type="protein sequence ID" value="KAJ0214591.1"/>
    <property type="molecule type" value="Genomic_DNA"/>
</dbReference>
<dbReference type="Pfam" id="PF00658">
    <property type="entry name" value="MLLE"/>
    <property type="match status" value="1"/>
</dbReference>
<dbReference type="PROSITE" id="PS51309">
    <property type="entry name" value="PABC"/>
    <property type="match status" value="1"/>
</dbReference>
<sequence>MPNFFMPMVPLGQQGQRQGGRQGGIPSQQNQQQHVHLMRQQMVPRGRMYRYPPRRNVGEVPMGSIPYDIGNGMQLCEPGMAQLIPIGALASGLANASPIEQRTMLGESLYPLVEHEEGDSAAKVIVMMLEMDQTKVLHLLESLESLRRRWLRLWICVEEYGWSWSGWSWKPC</sequence>
<dbReference type="GO" id="GO:0003723">
    <property type="term" value="F:RNA binding"/>
    <property type="evidence" value="ECO:0007669"/>
    <property type="project" value="InterPro"/>
</dbReference>
<organism evidence="3 4">
    <name type="scientific">Lactuca sativa</name>
    <name type="common">Garden lettuce</name>
    <dbReference type="NCBI Taxonomy" id="4236"/>
    <lineage>
        <taxon>Eukaryota</taxon>
        <taxon>Viridiplantae</taxon>
        <taxon>Streptophyta</taxon>
        <taxon>Embryophyta</taxon>
        <taxon>Tracheophyta</taxon>
        <taxon>Spermatophyta</taxon>
        <taxon>Magnoliopsida</taxon>
        <taxon>eudicotyledons</taxon>
        <taxon>Gunneridae</taxon>
        <taxon>Pentapetalae</taxon>
        <taxon>asterids</taxon>
        <taxon>campanulids</taxon>
        <taxon>Asterales</taxon>
        <taxon>Asteraceae</taxon>
        <taxon>Cichorioideae</taxon>
        <taxon>Cichorieae</taxon>
        <taxon>Lactucinae</taxon>
        <taxon>Lactuca</taxon>
    </lineage>
</organism>
<dbReference type="Proteomes" id="UP000235145">
    <property type="component" value="Unassembled WGS sequence"/>
</dbReference>
<proteinExistence type="predicted"/>
<evidence type="ECO:0000313" key="4">
    <source>
        <dbReference type="Proteomes" id="UP000235145"/>
    </source>
</evidence>
<evidence type="ECO:0000256" key="1">
    <source>
        <dbReference type="SAM" id="MobiDB-lite"/>
    </source>
</evidence>
<feature type="domain" description="PABC" evidence="2">
    <location>
        <begin position="85"/>
        <end position="162"/>
    </location>
</feature>
<dbReference type="InterPro" id="IPR002004">
    <property type="entry name" value="PABP_HYD_C"/>
</dbReference>
<feature type="region of interest" description="Disordered" evidence="1">
    <location>
        <begin position="1"/>
        <end position="34"/>
    </location>
</feature>
<reference evidence="3 4" key="1">
    <citation type="journal article" date="2017" name="Nat. Commun.">
        <title>Genome assembly with in vitro proximity ligation data and whole-genome triplication in lettuce.</title>
        <authorList>
            <person name="Reyes-Chin-Wo S."/>
            <person name="Wang Z."/>
            <person name="Yang X."/>
            <person name="Kozik A."/>
            <person name="Arikit S."/>
            <person name="Song C."/>
            <person name="Xia L."/>
            <person name="Froenicke L."/>
            <person name="Lavelle D.O."/>
            <person name="Truco M.J."/>
            <person name="Xia R."/>
            <person name="Zhu S."/>
            <person name="Xu C."/>
            <person name="Xu H."/>
            <person name="Xu X."/>
            <person name="Cox K."/>
            <person name="Korf I."/>
            <person name="Meyers B.C."/>
            <person name="Michelmore R.W."/>
        </authorList>
    </citation>
    <scope>NUCLEOTIDE SEQUENCE [LARGE SCALE GENOMIC DNA]</scope>
    <source>
        <strain evidence="4">cv. Salinas</strain>
        <tissue evidence="3">Seedlings</tissue>
    </source>
</reference>
<keyword evidence="4" id="KW-1185">Reference proteome</keyword>
<dbReference type="SMART" id="SM00517">
    <property type="entry name" value="PolyA"/>
    <property type="match status" value="1"/>
</dbReference>
<name>A0A9R1VXT1_LACSA</name>
<comment type="caution">
    <text evidence="3">The sequence shown here is derived from an EMBL/GenBank/DDBJ whole genome shotgun (WGS) entry which is preliminary data.</text>
</comment>
<protein>
    <recommendedName>
        <fullName evidence="2">PABC domain-containing protein</fullName>
    </recommendedName>
</protein>
<gene>
    <name evidence="3" type="ORF">LSAT_V11C400181270</name>
</gene>